<dbReference type="Pfam" id="PF14317">
    <property type="entry name" value="YcxB"/>
    <property type="match status" value="1"/>
</dbReference>
<feature type="transmembrane region" description="Helical" evidence="1">
    <location>
        <begin position="32"/>
        <end position="54"/>
    </location>
</feature>
<keyword evidence="1" id="KW-0472">Membrane</keyword>
<reference evidence="3 4" key="1">
    <citation type="submission" date="2013-09" db="EMBL/GenBank/DDBJ databases">
        <title>High correlation between genotypes and phenotypes of environmental bacteria Comamonas testosteroni strains.</title>
        <authorList>
            <person name="Liu L."/>
            <person name="Zhu W."/>
            <person name="Xia X."/>
            <person name="Xu B."/>
            <person name="Luo M."/>
            <person name="Wang G."/>
        </authorList>
    </citation>
    <scope>NUCLEOTIDE SEQUENCE [LARGE SCALE GENOMIC DNA]</scope>
    <source>
        <strain evidence="3 4">DF2</strain>
    </source>
</reference>
<protein>
    <recommendedName>
        <fullName evidence="2">YcxB-like C-terminal domain-containing protein</fullName>
    </recommendedName>
</protein>
<sequence>MNMTASFTLVPADFVRLQKMVSRRWYQKAGMLSWPFLLRVVVWLCIGLAGAAYARLMREFPEISRPLGVVACLLVVALIAVVTMPYLSQASMRKLMLLLLPDGAFLSPQTVTLSSDAIRVASVRGDTILPWSGVLALAEDDVNYYLFIDAMQALVLPRAAIAPMAAEFEQFTRHLRASAI</sequence>
<evidence type="ECO:0000313" key="4">
    <source>
        <dbReference type="Proteomes" id="UP000029549"/>
    </source>
</evidence>
<name>A0A0E3BXL4_9BURK</name>
<keyword evidence="4" id="KW-1185">Reference proteome</keyword>
<gene>
    <name evidence="3" type="ORF">P608_06075</name>
</gene>
<evidence type="ECO:0000259" key="2">
    <source>
        <dbReference type="Pfam" id="PF14317"/>
    </source>
</evidence>
<evidence type="ECO:0000313" key="3">
    <source>
        <dbReference type="EMBL" id="KGH17112.1"/>
    </source>
</evidence>
<dbReference type="AlphaFoldDB" id="A0A0E3BXL4"/>
<evidence type="ECO:0000256" key="1">
    <source>
        <dbReference type="SAM" id="Phobius"/>
    </source>
</evidence>
<feature type="transmembrane region" description="Helical" evidence="1">
    <location>
        <begin position="66"/>
        <end position="87"/>
    </location>
</feature>
<dbReference type="Proteomes" id="UP000029549">
    <property type="component" value="Unassembled WGS sequence"/>
</dbReference>
<comment type="caution">
    <text evidence="3">The sequence shown here is derived from an EMBL/GenBank/DDBJ whole genome shotgun (WGS) entry which is preliminary data.</text>
</comment>
<keyword evidence="1" id="KW-0812">Transmembrane</keyword>
<dbReference type="EMBL" id="AWTP01000067">
    <property type="protein sequence ID" value="KGH17112.1"/>
    <property type="molecule type" value="Genomic_DNA"/>
</dbReference>
<dbReference type="InterPro" id="IPR025588">
    <property type="entry name" value="YcxB-like_C"/>
</dbReference>
<accession>A0A0E3BXL4</accession>
<dbReference type="RefSeq" id="WP_034390358.1">
    <property type="nucleotide sequence ID" value="NZ_AWTM01000069.1"/>
</dbReference>
<organism evidence="3 4">
    <name type="scientific">Comamonas thiooxydans</name>
    <dbReference type="NCBI Taxonomy" id="363952"/>
    <lineage>
        <taxon>Bacteria</taxon>
        <taxon>Pseudomonadati</taxon>
        <taxon>Pseudomonadota</taxon>
        <taxon>Betaproteobacteria</taxon>
        <taxon>Burkholderiales</taxon>
        <taxon>Comamonadaceae</taxon>
        <taxon>Comamonas</taxon>
    </lineage>
</organism>
<proteinExistence type="predicted"/>
<feature type="domain" description="YcxB-like C-terminal" evidence="2">
    <location>
        <begin position="114"/>
        <end position="172"/>
    </location>
</feature>
<keyword evidence="1" id="KW-1133">Transmembrane helix</keyword>